<keyword evidence="1" id="KW-0812">Transmembrane</keyword>
<reference evidence="4" key="1">
    <citation type="submission" date="2016-05" db="EMBL/GenBank/DDBJ databases">
        <authorList>
            <person name="Liu B."/>
            <person name="Wang J."/>
            <person name="Zhu Y."/>
            <person name="Liu G."/>
            <person name="Chen Q."/>
            <person name="Chen Z."/>
            <person name="Lan J."/>
            <person name="Che J."/>
            <person name="Ge C."/>
            <person name="Shi H."/>
            <person name="Pan Z."/>
            <person name="Liu X."/>
        </authorList>
    </citation>
    <scope>NUCLEOTIDE SEQUENCE [LARGE SCALE GENOMIC DNA]</scope>
    <source>
        <strain evidence="4">FJAT-27215</strain>
    </source>
</reference>
<keyword evidence="1" id="KW-1133">Transmembrane helix</keyword>
<evidence type="ECO:0000313" key="3">
    <source>
        <dbReference type="EMBL" id="OCA85352.1"/>
    </source>
</evidence>
<feature type="transmembrane region" description="Helical" evidence="1">
    <location>
        <begin position="29"/>
        <end position="45"/>
    </location>
</feature>
<evidence type="ECO:0000259" key="2">
    <source>
        <dbReference type="Pfam" id="PF02517"/>
    </source>
</evidence>
<dbReference type="AlphaFoldDB" id="A0A1B9AND2"/>
<feature type="transmembrane region" description="Helical" evidence="1">
    <location>
        <begin position="90"/>
        <end position="106"/>
    </location>
</feature>
<evidence type="ECO:0000256" key="1">
    <source>
        <dbReference type="SAM" id="Phobius"/>
    </source>
</evidence>
<dbReference type="GO" id="GO:0080120">
    <property type="term" value="P:CAAX-box protein maturation"/>
    <property type="evidence" value="ECO:0007669"/>
    <property type="project" value="UniProtKB-ARBA"/>
</dbReference>
<organism evidence="3 4">
    <name type="scientific">Pseudobacillus wudalianchiensis</name>
    <dbReference type="NCBI Taxonomy" id="1743143"/>
    <lineage>
        <taxon>Bacteria</taxon>
        <taxon>Bacillati</taxon>
        <taxon>Bacillota</taxon>
        <taxon>Bacilli</taxon>
        <taxon>Bacillales</taxon>
        <taxon>Bacillaceae</taxon>
        <taxon>Pseudobacillus</taxon>
    </lineage>
</organism>
<name>A0A1B9AND2_9BACI</name>
<feature type="transmembrane region" description="Helical" evidence="1">
    <location>
        <begin position="167"/>
        <end position="186"/>
    </location>
</feature>
<feature type="transmembrane region" description="Helical" evidence="1">
    <location>
        <begin position="245"/>
        <end position="266"/>
    </location>
</feature>
<sequence length="267" mass="30922">MNIGHTFVRNTVCLSLFVLLIVSLQTKSYFLICLWILCSIYLFICSNKSIRLFVITNILFGIGFFMYLYINSHWVIHIEAKELNIFLNRFSLVIILTLLAIPALFSRSPFIKYWRKPEWNGFIYFPFIWSGFHQAKVKFFLLIAVIVNILIFTPFVVLNGWSFIREIWFLAIVFSTVNALLEELIWRGALLSRFSEQFGEKWAVVITSLGFGLQHYSLGFPWLVCIAFSIGGMFYGGITIKSKSIIPSVVWHIVLNILMVLSGFILK</sequence>
<comment type="caution">
    <text evidence="3">The sequence shown here is derived from an EMBL/GenBank/DDBJ whole genome shotgun (WGS) entry which is preliminary data.</text>
</comment>
<keyword evidence="1" id="KW-0472">Membrane</keyword>
<dbReference type="GO" id="GO:0004175">
    <property type="term" value="F:endopeptidase activity"/>
    <property type="evidence" value="ECO:0007669"/>
    <property type="project" value="UniProtKB-ARBA"/>
</dbReference>
<dbReference type="Pfam" id="PF02517">
    <property type="entry name" value="Rce1-like"/>
    <property type="match status" value="1"/>
</dbReference>
<feature type="transmembrane region" description="Helical" evidence="1">
    <location>
        <begin position="139"/>
        <end position="161"/>
    </location>
</feature>
<feature type="transmembrane region" description="Helical" evidence="1">
    <location>
        <begin position="52"/>
        <end position="70"/>
    </location>
</feature>
<proteinExistence type="predicted"/>
<protein>
    <submittedName>
        <fullName evidence="3">Abortive infection protein</fullName>
    </submittedName>
</protein>
<feature type="domain" description="CAAX prenyl protease 2/Lysostaphin resistance protein A-like" evidence="2">
    <location>
        <begin position="167"/>
        <end position="257"/>
    </location>
</feature>
<keyword evidence="4" id="KW-1185">Reference proteome</keyword>
<accession>A0A1B9AND2</accession>
<evidence type="ECO:0000313" key="4">
    <source>
        <dbReference type="Proteomes" id="UP000092578"/>
    </source>
</evidence>
<gene>
    <name evidence="3" type="ORF">A8F95_11850</name>
</gene>
<dbReference type="Proteomes" id="UP000092578">
    <property type="component" value="Unassembled WGS sequence"/>
</dbReference>
<dbReference type="InterPro" id="IPR003675">
    <property type="entry name" value="Rce1/LyrA-like_dom"/>
</dbReference>
<dbReference type="EMBL" id="MAYT01000027">
    <property type="protein sequence ID" value="OCA85352.1"/>
    <property type="molecule type" value="Genomic_DNA"/>
</dbReference>
<feature type="transmembrane region" description="Helical" evidence="1">
    <location>
        <begin position="220"/>
        <end position="238"/>
    </location>
</feature>